<feature type="compositionally biased region" description="Acidic residues" evidence="1">
    <location>
        <begin position="1"/>
        <end position="12"/>
    </location>
</feature>
<dbReference type="EMBL" id="JACJTA010000062">
    <property type="protein sequence ID" value="MBD2607374.1"/>
    <property type="molecule type" value="Genomic_DNA"/>
</dbReference>
<dbReference type="RefSeq" id="WP_190909853.1">
    <property type="nucleotide sequence ID" value="NZ_JACJTA010000062.1"/>
</dbReference>
<organism evidence="3 4">
    <name type="scientific">Scytonema hofmannii FACHB-248</name>
    <dbReference type="NCBI Taxonomy" id="1842502"/>
    <lineage>
        <taxon>Bacteria</taxon>
        <taxon>Bacillati</taxon>
        <taxon>Cyanobacteriota</taxon>
        <taxon>Cyanophyceae</taxon>
        <taxon>Nostocales</taxon>
        <taxon>Scytonemataceae</taxon>
        <taxon>Scytonema</taxon>
    </lineage>
</organism>
<feature type="region of interest" description="Disordered" evidence="1">
    <location>
        <begin position="1"/>
        <end position="20"/>
    </location>
</feature>
<evidence type="ECO:0000256" key="2">
    <source>
        <dbReference type="SAM" id="Phobius"/>
    </source>
</evidence>
<keyword evidence="2" id="KW-0812">Transmembrane</keyword>
<dbReference type="Proteomes" id="UP000660380">
    <property type="component" value="Unassembled WGS sequence"/>
</dbReference>
<sequence>MMPEFELGEDTNQESNYPIQEDTAFTPDEIEAIKAYKDNLNRKLSKNRSILKGLETSFWGITSYSLARFLILTSGTQGIALAIASILLINQITNREVFDEININRKDGQWSADNMGKLIKFGFSTLVTAFVIWSALGSFLNIVNSSKQTYNQLQDTVTAFNKLPEDKQNGFIIVGGLLALAGIYTIIDSKRR</sequence>
<evidence type="ECO:0000313" key="3">
    <source>
        <dbReference type="EMBL" id="MBD2607374.1"/>
    </source>
</evidence>
<evidence type="ECO:0000313" key="4">
    <source>
        <dbReference type="Proteomes" id="UP000660380"/>
    </source>
</evidence>
<gene>
    <name evidence="3" type="ORF">H6G81_23300</name>
</gene>
<keyword evidence="4" id="KW-1185">Reference proteome</keyword>
<proteinExistence type="predicted"/>
<accession>A0ABR8GWB8</accession>
<feature type="transmembrane region" description="Helical" evidence="2">
    <location>
        <begin position="170"/>
        <end position="187"/>
    </location>
</feature>
<evidence type="ECO:0008006" key="5">
    <source>
        <dbReference type="Google" id="ProtNLM"/>
    </source>
</evidence>
<keyword evidence="2" id="KW-0472">Membrane</keyword>
<feature type="transmembrane region" description="Helical" evidence="2">
    <location>
        <begin position="121"/>
        <end position="143"/>
    </location>
</feature>
<feature type="transmembrane region" description="Helical" evidence="2">
    <location>
        <begin position="66"/>
        <end position="89"/>
    </location>
</feature>
<comment type="caution">
    <text evidence="3">The sequence shown here is derived from an EMBL/GenBank/DDBJ whole genome shotgun (WGS) entry which is preliminary data.</text>
</comment>
<protein>
    <recommendedName>
        <fullName evidence="5">DUF350 domain-containing protein</fullName>
    </recommendedName>
</protein>
<keyword evidence="2" id="KW-1133">Transmembrane helix</keyword>
<reference evidence="3 4" key="1">
    <citation type="journal article" date="2020" name="ISME J.">
        <title>Comparative genomics reveals insights into cyanobacterial evolution and habitat adaptation.</title>
        <authorList>
            <person name="Chen M.Y."/>
            <person name="Teng W.K."/>
            <person name="Zhao L."/>
            <person name="Hu C.X."/>
            <person name="Zhou Y.K."/>
            <person name="Han B.P."/>
            <person name="Song L.R."/>
            <person name="Shu W.S."/>
        </authorList>
    </citation>
    <scope>NUCLEOTIDE SEQUENCE [LARGE SCALE GENOMIC DNA]</scope>
    <source>
        <strain evidence="3 4">FACHB-248</strain>
    </source>
</reference>
<name>A0ABR8GWB8_9CYAN</name>
<evidence type="ECO:0000256" key="1">
    <source>
        <dbReference type="SAM" id="MobiDB-lite"/>
    </source>
</evidence>